<organism evidence="3 4">
    <name type="scientific">Achromobacter kerstersii</name>
    <dbReference type="NCBI Taxonomy" id="1353890"/>
    <lineage>
        <taxon>Bacteria</taxon>
        <taxon>Pseudomonadati</taxon>
        <taxon>Pseudomonadota</taxon>
        <taxon>Betaproteobacteria</taxon>
        <taxon>Burkholderiales</taxon>
        <taxon>Alcaligenaceae</taxon>
        <taxon>Achromobacter</taxon>
    </lineage>
</organism>
<keyword evidence="4" id="KW-1185">Reference proteome</keyword>
<accession>A0A6S7AHR6</accession>
<gene>
    <name evidence="3" type="ORF">LMG3441_03781</name>
</gene>
<dbReference type="RefSeq" id="WP_254600631.1">
    <property type="nucleotide sequence ID" value="NZ_CADIJQ010000006.1"/>
</dbReference>
<dbReference type="Proteomes" id="UP000494269">
    <property type="component" value="Unassembled WGS sequence"/>
</dbReference>
<feature type="chain" id="PRO_5028960628" description="PapC-like C-terminal domain-containing protein" evidence="1">
    <location>
        <begin position="28"/>
        <end position="782"/>
    </location>
</feature>
<dbReference type="GO" id="GO:0009297">
    <property type="term" value="P:pilus assembly"/>
    <property type="evidence" value="ECO:0007669"/>
    <property type="project" value="InterPro"/>
</dbReference>
<dbReference type="Pfam" id="PF13953">
    <property type="entry name" value="PapC_C"/>
    <property type="match status" value="1"/>
</dbReference>
<evidence type="ECO:0000256" key="1">
    <source>
        <dbReference type="SAM" id="SignalP"/>
    </source>
</evidence>
<evidence type="ECO:0000259" key="2">
    <source>
        <dbReference type="Pfam" id="PF13953"/>
    </source>
</evidence>
<dbReference type="PANTHER" id="PTHR30451:SF5">
    <property type="entry name" value="SLR0019 PROTEIN"/>
    <property type="match status" value="1"/>
</dbReference>
<reference evidence="3 4" key="1">
    <citation type="submission" date="2020-04" db="EMBL/GenBank/DDBJ databases">
        <authorList>
            <person name="De Canck E."/>
        </authorList>
    </citation>
    <scope>NUCLEOTIDE SEQUENCE [LARGE SCALE GENOMIC DNA]</scope>
    <source>
        <strain evidence="3 4">LMG 3441</strain>
    </source>
</reference>
<dbReference type="Gene3D" id="2.60.40.2610">
    <property type="entry name" value="Outer membrane usher protein FimD, plug domain"/>
    <property type="match status" value="1"/>
</dbReference>
<feature type="domain" description="PapC-like C-terminal" evidence="2">
    <location>
        <begin position="701"/>
        <end position="758"/>
    </location>
</feature>
<feature type="signal peptide" evidence="1">
    <location>
        <begin position="1"/>
        <end position="27"/>
    </location>
</feature>
<dbReference type="InterPro" id="IPR042186">
    <property type="entry name" value="FimD_plug_dom"/>
</dbReference>
<proteinExistence type="predicted"/>
<dbReference type="GO" id="GO:0015473">
    <property type="term" value="F:fimbrial usher porin activity"/>
    <property type="evidence" value="ECO:0007669"/>
    <property type="project" value="InterPro"/>
</dbReference>
<protein>
    <recommendedName>
        <fullName evidence="2">PapC-like C-terminal domain-containing protein</fullName>
    </recommendedName>
</protein>
<keyword evidence="1" id="KW-0732">Signal</keyword>
<dbReference type="InterPro" id="IPR000015">
    <property type="entry name" value="Fimb_usher"/>
</dbReference>
<evidence type="ECO:0000313" key="4">
    <source>
        <dbReference type="Proteomes" id="UP000494269"/>
    </source>
</evidence>
<evidence type="ECO:0000313" key="3">
    <source>
        <dbReference type="EMBL" id="CAB3720535.1"/>
    </source>
</evidence>
<dbReference type="Pfam" id="PF00577">
    <property type="entry name" value="Usher"/>
    <property type="match status" value="2"/>
</dbReference>
<dbReference type="AlphaFoldDB" id="A0A6S7AHR6"/>
<dbReference type="EMBL" id="CADIJQ010000006">
    <property type="protein sequence ID" value="CAB3720535.1"/>
    <property type="molecule type" value="Genomic_DNA"/>
</dbReference>
<dbReference type="PANTHER" id="PTHR30451">
    <property type="entry name" value="OUTER MEMBRANE USHER PROTEIN"/>
    <property type="match status" value="1"/>
</dbReference>
<name>A0A6S7AHR6_9BURK</name>
<dbReference type="GO" id="GO:0009279">
    <property type="term" value="C:cell outer membrane"/>
    <property type="evidence" value="ECO:0007669"/>
    <property type="project" value="TreeGrafter"/>
</dbReference>
<dbReference type="InterPro" id="IPR025949">
    <property type="entry name" value="PapC-like_C"/>
</dbReference>
<sequence length="782" mass="83820">MAVRAPRVRGRRAWCLALCLLGAPALAAESPDLLSFGNIAERDVFLEVSINGVNTSQLLRFRDAQGRLSASGDALRSVGVDVSKLGLPDTREVALDRVAGLRYSYNAAAQTVDIVLPDNLRTPYQVGRNLAATPLATAGRGLVLNYDAYTQTDAMYKLSLFTEQRYFDSNGVFSNTGTAYFGGEGDRGDRYVRYDTYWTRSNQETLRTLRLGDTISSSLNWSRSVRMAGVQWGRNFALRPDLVTFPVSSLSASSVVPSSVALYINGVQQYSGNVPPGPFVVNQIPGITGAGQATLITRDALGRTVSTSVPLYIDTRMLAGGLSSYSLEAGFVRRQFSIRSFDYDNQPVATASGRYGYSDDLTLEAHGEASAGLYNVGAGAMVKLGQAGVLSGSLSGSAGQYDGGQISLGYQYIRPEFSIDSQVTRVVGDYGDLGSREDAPVPTQTERVTVSLPLTTSQSVAVSYIGYRMPQLPTAKLGSASYMVNLHSRVVMTLSAYNDFTQSNTRGVYLGLTMMLGERSQLNASVGRQGGDSTYSVGAQSSVAYEGGWGWGVQNGRVGGMGYNQGQAQYLGRYGQVAGIVQDYGGRTQGALQASGSLVLMDGTVLPTRRINDSFALVSTDGEPDVAVLHENRKLGRTNRSGYLLVPDLNSYQTNRIAIDPEDLPVDVKLDTTKTVVVPQGGSGVLAKFQIEKYAAASVILKLPDGAFVPVGAEVAHVESGKRSALGYEGLTFVEDLVARNHLRVKGAGVSCTVEFDYEHDPKRPLPTLGPFVCEPLARGRQ</sequence>
<dbReference type="Gene3D" id="2.60.40.3110">
    <property type="match status" value="1"/>
</dbReference>